<protein>
    <submittedName>
        <fullName evidence="1">Uncharacterized protein</fullName>
    </submittedName>
</protein>
<keyword evidence="2" id="KW-1185">Reference proteome</keyword>
<gene>
    <name evidence="1" type="ORF">CHS0354_038036</name>
</gene>
<accession>A0AAE0W0K3</accession>
<reference evidence="1" key="3">
    <citation type="submission" date="2023-05" db="EMBL/GenBank/DDBJ databases">
        <authorList>
            <person name="Smith C.H."/>
        </authorList>
    </citation>
    <scope>NUCLEOTIDE SEQUENCE</scope>
    <source>
        <strain evidence="1">CHS0354</strain>
        <tissue evidence="1">Mantle</tissue>
    </source>
</reference>
<reference evidence="1" key="1">
    <citation type="journal article" date="2021" name="Genome Biol. Evol.">
        <title>A High-Quality Reference Genome for a Parasitic Bivalve with Doubly Uniparental Inheritance (Bivalvia: Unionida).</title>
        <authorList>
            <person name="Smith C.H."/>
        </authorList>
    </citation>
    <scope>NUCLEOTIDE SEQUENCE</scope>
    <source>
        <strain evidence="1">CHS0354</strain>
    </source>
</reference>
<evidence type="ECO:0000313" key="1">
    <source>
        <dbReference type="EMBL" id="KAK3596699.1"/>
    </source>
</evidence>
<dbReference type="Proteomes" id="UP001195483">
    <property type="component" value="Unassembled WGS sequence"/>
</dbReference>
<sequence>MKATCEYEALRCGYLLAQDQPFYRERQTCAKIANLKAMEPETKAKYQRAGTDSYHDEVGMHPLPFLKGLDERWHRHFRDAKKVFDVEFSANIFWLLFILIPRTHFVLGTSRTFVGASTRRTPDPGKPDGPFLLTTGTIYRRRTQLRPEADDEYYENSIRENGVDFTRFAK</sequence>
<dbReference type="AlphaFoldDB" id="A0AAE0W0K3"/>
<evidence type="ECO:0000313" key="2">
    <source>
        <dbReference type="Proteomes" id="UP001195483"/>
    </source>
</evidence>
<organism evidence="1 2">
    <name type="scientific">Potamilus streckersoni</name>
    <dbReference type="NCBI Taxonomy" id="2493646"/>
    <lineage>
        <taxon>Eukaryota</taxon>
        <taxon>Metazoa</taxon>
        <taxon>Spiralia</taxon>
        <taxon>Lophotrochozoa</taxon>
        <taxon>Mollusca</taxon>
        <taxon>Bivalvia</taxon>
        <taxon>Autobranchia</taxon>
        <taxon>Heteroconchia</taxon>
        <taxon>Palaeoheterodonta</taxon>
        <taxon>Unionida</taxon>
        <taxon>Unionoidea</taxon>
        <taxon>Unionidae</taxon>
        <taxon>Ambleminae</taxon>
        <taxon>Lampsilini</taxon>
        <taxon>Potamilus</taxon>
    </lineage>
</organism>
<dbReference type="EMBL" id="JAEAOA010002221">
    <property type="protein sequence ID" value="KAK3596699.1"/>
    <property type="molecule type" value="Genomic_DNA"/>
</dbReference>
<reference evidence="1" key="2">
    <citation type="journal article" date="2021" name="Genome Biol. Evol.">
        <title>Developing a high-quality reference genome for a parasitic bivalve with doubly uniparental inheritance (Bivalvia: Unionida).</title>
        <authorList>
            <person name="Smith C.H."/>
        </authorList>
    </citation>
    <scope>NUCLEOTIDE SEQUENCE</scope>
    <source>
        <strain evidence="1">CHS0354</strain>
        <tissue evidence="1">Mantle</tissue>
    </source>
</reference>
<comment type="caution">
    <text evidence="1">The sequence shown here is derived from an EMBL/GenBank/DDBJ whole genome shotgun (WGS) entry which is preliminary data.</text>
</comment>
<proteinExistence type="predicted"/>
<name>A0AAE0W0K3_9BIVA</name>